<dbReference type="InterPro" id="IPR006311">
    <property type="entry name" value="TAT_signal"/>
</dbReference>
<sequence>MQEKNRKISRRGFLAGSLAAVAMTAASSKKVLGANDRIRLGVIGSGNRSGSLMNNVNAIGGIEWVALSDIWDERMDRAEKITGKTVDKYADYRKLLERKDIDGVIVGTFDHAHAMMTIAAVRAGKDVYVEKPMTSLAEQGPEVVKAAAETGRIVAVGMQQRSIPHFIEAKQKFFDSGLIGEVNMVRTIWNGNGGYLFKAPPGMEKKPAGLDWEACLAWLPKIPWDPQRYFNRFAYWDFSTGGMTGGLFVHMVDVVHWFLGLEKPLSAVALGGIYQYTDGRDTPDNINLIVKYPEVNVTFEGTVTDMASPEVADIVFMGTGGRLSIFREGYSFLTSGEKSPAEEITLKVPYGSEREHLANWLDCMRTRKKPNADARDGHYSAMACHIGNLAYKENACIQWRKEWEV</sequence>
<name>A0A1F5YIA6_9BACT</name>
<dbReference type="InterPro" id="IPR000683">
    <property type="entry name" value="Gfo/Idh/MocA-like_OxRdtase_N"/>
</dbReference>
<feature type="domain" description="Gfo/Idh/MocA-like oxidoreductase bacterial type C-terminal" evidence="2">
    <location>
        <begin position="204"/>
        <end position="399"/>
    </location>
</feature>
<dbReference type="Pfam" id="PF19051">
    <property type="entry name" value="GFO_IDH_MocA_C2"/>
    <property type="match status" value="1"/>
</dbReference>
<evidence type="ECO:0000259" key="2">
    <source>
        <dbReference type="Pfam" id="PF19051"/>
    </source>
</evidence>
<dbReference type="InterPro" id="IPR043906">
    <property type="entry name" value="Gfo/Idh/MocA_OxRdtase_bact_C"/>
</dbReference>
<evidence type="ECO:0000313" key="3">
    <source>
        <dbReference type="EMBL" id="OGF99782.1"/>
    </source>
</evidence>
<dbReference type="AlphaFoldDB" id="A0A1F5YIA6"/>
<dbReference type="Proteomes" id="UP000176992">
    <property type="component" value="Unassembled WGS sequence"/>
</dbReference>
<evidence type="ECO:0000259" key="1">
    <source>
        <dbReference type="Pfam" id="PF01408"/>
    </source>
</evidence>
<accession>A0A1F5YIA6</accession>
<dbReference type="EMBL" id="MFIV01000011">
    <property type="protein sequence ID" value="OGF99782.1"/>
    <property type="molecule type" value="Genomic_DNA"/>
</dbReference>
<organism evidence="3 4">
    <name type="scientific">Candidatus Glassbacteria bacterium GWA2_58_10</name>
    <dbReference type="NCBI Taxonomy" id="1817865"/>
    <lineage>
        <taxon>Bacteria</taxon>
        <taxon>Candidatus Glassiibacteriota</taxon>
    </lineage>
</organism>
<dbReference type="InterPro" id="IPR050463">
    <property type="entry name" value="Gfo/Idh/MocA_oxidrdct_glycsds"/>
</dbReference>
<dbReference type="Gene3D" id="3.40.50.720">
    <property type="entry name" value="NAD(P)-binding Rossmann-like Domain"/>
    <property type="match status" value="1"/>
</dbReference>
<dbReference type="InterPro" id="IPR036291">
    <property type="entry name" value="NAD(P)-bd_dom_sf"/>
</dbReference>
<feature type="domain" description="Gfo/Idh/MocA-like oxidoreductase N-terminal" evidence="1">
    <location>
        <begin position="38"/>
        <end position="157"/>
    </location>
</feature>
<evidence type="ECO:0000313" key="4">
    <source>
        <dbReference type="Proteomes" id="UP000176992"/>
    </source>
</evidence>
<dbReference type="PROSITE" id="PS51318">
    <property type="entry name" value="TAT"/>
    <property type="match status" value="1"/>
</dbReference>
<protein>
    <recommendedName>
        <fullName evidence="5">Oxidoreductase</fullName>
    </recommendedName>
</protein>
<dbReference type="SUPFAM" id="SSF55347">
    <property type="entry name" value="Glyceraldehyde-3-phosphate dehydrogenase-like, C-terminal domain"/>
    <property type="match status" value="1"/>
</dbReference>
<evidence type="ECO:0008006" key="5">
    <source>
        <dbReference type="Google" id="ProtNLM"/>
    </source>
</evidence>
<dbReference type="Pfam" id="PF01408">
    <property type="entry name" value="GFO_IDH_MocA"/>
    <property type="match status" value="1"/>
</dbReference>
<dbReference type="GO" id="GO:0000166">
    <property type="term" value="F:nucleotide binding"/>
    <property type="evidence" value="ECO:0007669"/>
    <property type="project" value="InterPro"/>
</dbReference>
<gene>
    <name evidence="3" type="ORF">A2Z86_03875</name>
</gene>
<proteinExistence type="predicted"/>
<dbReference type="Gene3D" id="3.30.360.10">
    <property type="entry name" value="Dihydrodipicolinate Reductase, domain 2"/>
    <property type="match status" value="1"/>
</dbReference>
<dbReference type="PANTHER" id="PTHR43818">
    <property type="entry name" value="BCDNA.GH03377"/>
    <property type="match status" value="1"/>
</dbReference>
<reference evidence="3 4" key="1">
    <citation type="journal article" date="2016" name="Nat. Commun.">
        <title>Thousands of microbial genomes shed light on interconnected biogeochemical processes in an aquifer system.</title>
        <authorList>
            <person name="Anantharaman K."/>
            <person name="Brown C.T."/>
            <person name="Hug L.A."/>
            <person name="Sharon I."/>
            <person name="Castelle C.J."/>
            <person name="Probst A.J."/>
            <person name="Thomas B.C."/>
            <person name="Singh A."/>
            <person name="Wilkins M.J."/>
            <person name="Karaoz U."/>
            <person name="Brodie E.L."/>
            <person name="Williams K.H."/>
            <person name="Hubbard S.S."/>
            <person name="Banfield J.F."/>
        </authorList>
    </citation>
    <scope>NUCLEOTIDE SEQUENCE [LARGE SCALE GENOMIC DNA]</scope>
</reference>
<dbReference type="SUPFAM" id="SSF51735">
    <property type="entry name" value="NAD(P)-binding Rossmann-fold domains"/>
    <property type="match status" value="1"/>
</dbReference>
<comment type="caution">
    <text evidence="3">The sequence shown here is derived from an EMBL/GenBank/DDBJ whole genome shotgun (WGS) entry which is preliminary data.</text>
</comment>
<dbReference type="PANTHER" id="PTHR43818:SF5">
    <property type="entry name" value="OXIDOREDUCTASE FAMILY PROTEIN"/>
    <property type="match status" value="1"/>
</dbReference>